<dbReference type="RefSeq" id="WP_343897299.1">
    <property type="nucleotide sequence ID" value="NZ_BAAAFZ010000068.1"/>
</dbReference>
<evidence type="ECO:0000256" key="6">
    <source>
        <dbReference type="ARBA" id="ARBA00023136"/>
    </source>
</evidence>
<feature type="transmembrane region" description="Helical" evidence="8">
    <location>
        <begin position="294"/>
        <end position="315"/>
    </location>
</feature>
<evidence type="ECO:0000256" key="8">
    <source>
        <dbReference type="SAM" id="Phobius"/>
    </source>
</evidence>
<organism evidence="10 11">
    <name type="scientific">Craurococcus roseus</name>
    <dbReference type="NCBI Taxonomy" id="77585"/>
    <lineage>
        <taxon>Bacteria</taxon>
        <taxon>Pseudomonadati</taxon>
        <taxon>Pseudomonadota</taxon>
        <taxon>Alphaproteobacteria</taxon>
        <taxon>Acetobacterales</taxon>
        <taxon>Acetobacteraceae</taxon>
        <taxon>Craurococcus</taxon>
    </lineage>
</organism>
<name>A0ABN1FW00_9PROT</name>
<protein>
    <recommendedName>
        <fullName evidence="9">Bacterial sugar transferase domain-containing protein</fullName>
    </recommendedName>
</protein>
<comment type="caution">
    <text evidence="10">The sequence shown here is derived from an EMBL/GenBank/DDBJ whole genome shotgun (WGS) entry which is preliminary data.</text>
</comment>
<evidence type="ECO:0000256" key="2">
    <source>
        <dbReference type="ARBA" id="ARBA00006464"/>
    </source>
</evidence>
<keyword evidence="6 8" id="KW-0472">Membrane</keyword>
<dbReference type="InterPro" id="IPR017475">
    <property type="entry name" value="EPS_sugar_tfrase"/>
</dbReference>
<proteinExistence type="inferred from homology"/>
<evidence type="ECO:0000256" key="5">
    <source>
        <dbReference type="ARBA" id="ARBA00022989"/>
    </source>
</evidence>
<dbReference type="EMBL" id="BAAAFZ010000068">
    <property type="protein sequence ID" value="GAA0598874.1"/>
    <property type="molecule type" value="Genomic_DNA"/>
</dbReference>
<reference evidence="10 11" key="1">
    <citation type="journal article" date="2019" name="Int. J. Syst. Evol. Microbiol.">
        <title>The Global Catalogue of Microorganisms (GCM) 10K type strain sequencing project: providing services to taxonomists for standard genome sequencing and annotation.</title>
        <authorList>
            <consortium name="The Broad Institute Genomics Platform"/>
            <consortium name="The Broad Institute Genome Sequencing Center for Infectious Disease"/>
            <person name="Wu L."/>
            <person name="Ma J."/>
        </authorList>
    </citation>
    <scope>NUCLEOTIDE SEQUENCE [LARGE SCALE GENOMIC DNA]</scope>
    <source>
        <strain evidence="10 11">JCM 9933</strain>
    </source>
</reference>
<keyword evidence="11" id="KW-1185">Reference proteome</keyword>
<sequence>MSEQATLKIAADLRSLLADPALAAALPVRRMGSQTFRLFVAATDAVLLVALAFVARSFFPETAAALSATTTGGVAVMAAAVAAAVRCALHTARMPEPAGAAALRAAGATAAALATMGLACWLVLSQDGEPPGDFLLWLGSWFLASAAAAVALRHAAHRFGHAVAGSRRVVVVGAPDETEQLVRAIAEAPRACWRFEGCMDDRETGGLDRLRAMVVDGGADIVALAVMGRDATARIAAICKRLSDQRASVCLAFDTASLVCVPRSSASIGRFALLDLITDPQGGLSGTAKRAMDLVVSAAALLALLPALVLAALAIRLESPGPVLFQQWRFGLGSRPILIYKFRTMRAESCDATGERRTTARDMRVTRVGRVLRRTSIDELPQLINVLRGDMSLVGPRPHPLHMRVDDAYYFEAVETYRARHLVKPGITGWAQVNGSRGEVDTIEKARRRVALDLWYLNNWSLMLDLHIMLRTACGAFATLRSD</sequence>
<evidence type="ECO:0000313" key="10">
    <source>
        <dbReference type="EMBL" id="GAA0598874.1"/>
    </source>
</evidence>
<accession>A0ABN1FW00</accession>
<evidence type="ECO:0000259" key="9">
    <source>
        <dbReference type="Pfam" id="PF02397"/>
    </source>
</evidence>
<dbReference type="PANTHER" id="PTHR30576:SF0">
    <property type="entry name" value="UNDECAPRENYL-PHOSPHATE N-ACETYLGALACTOSAMINYL 1-PHOSPHATE TRANSFERASE-RELATED"/>
    <property type="match status" value="1"/>
</dbReference>
<keyword evidence="4 8" id="KW-0812">Transmembrane</keyword>
<keyword evidence="7" id="KW-0270">Exopolysaccharide synthesis</keyword>
<dbReference type="Pfam" id="PF02397">
    <property type="entry name" value="Bac_transf"/>
    <property type="match status" value="1"/>
</dbReference>
<evidence type="ECO:0000256" key="1">
    <source>
        <dbReference type="ARBA" id="ARBA00004141"/>
    </source>
</evidence>
<feature type="transmembrane region" description="Helical" evidence="8">
    <location>
        <begin position="65"/>
        <end position="89"/>
    </location>
</feature>
<feature type="transmembrane region" description="Helical" evidence="8">
    <location>
        <begin position="136"/>
        <end position="152"/>
    </location>
</feature>
<evidence type="ECO:0000256" key="3">
    <source>
        <dbReference type="ARBA" id="ARBA00022679"/>
    </source>
</evidence>
<comment type="subcellular location">
    <subcellularLocation>
        <location evidence="1">Membrane</location>
        <topology evidence="1">Multi-pass membrane protein</topology>
    </subcellularLocation>
</comment>
<dbReference type="InterPro" id="IPR003362">
    <property type="entry name" value="Bact_transf"/>
</dbReference>
<dbReference type="PANTHER" id="PTHR30576">
    <property type="entry name" value="COLANIC BIOSYNTHESIS UDP-GLUCOSE LIPID CARRIER TRANSFERASE"/>
    <property type="match status" value="1"/>
</dbReference>
<dbReference type="Proteomes" id="UP001501588">
    <property type="component" value="Unassembled WGS sequence"/>
</dbReference>
<evidence type="ECO:0000256" key="7">
    <source>
        <dbReference type="ARBA" id="ARBA00023169"/>
    </source>
</evidence>
<evidence type="ECO:0000313" key="11">
    <source>
        <dbReference type="Proteomes" id="UP001501588"/>
    </source>
</evidence>
<comment type="similarity">
    <text evidence="2">Belongs to the bacterial sugar transferase family.</text>
</comment>
<keyword evidence="5 8" id="KW-1133">Transmembrane helix</keyword>
<feature type="transmembrane region" description="Helical" evidence="8">
    <location>
        <begin position="101"/>
        <end position="124"/>
    </location>
</feature>
<feature type="transmembrane region" description="Helical" evidence="8">
    <location>
        <begin position="38"/>
        <end position="59"/>
    </location>
</feature>
<evidence type="ECO:0000256" key="4">
    <source>
        <dbReference type="ARBA" id="ARBA00022692"/>
    </source>
</evidence>
<dbReference type="NCBIfam" id="TIGR03025">
    <property type="entry name" value="EPS_sugtrans"/>
    <property type="match status" value="1"/>
</dbReference>
<feature type="domain" description="Bacterial sugar transferase" evidence="9">
    <location>
        <begin position="289"/>
        <end position="474"/>
    </location>
</feature>
<keyword evidence="3" id="KW-0808">Transferase</keyword>
<gene>
    <name evidence="10" type="ORF">GCM10009416_41310</name>
</gene>